<accession>A0AAN9R6D7</accession>
<comment type="caution">
    <text evidence="2">The sequence shown here is derived from an EMBL/GenBank/DDBJ whole genome shotgun (WGS) entry which is preliminary data.</text>
</comment>
<protein>
    <submittedName>
        <fullName evidence="2">Uncharacterized protein</fullName>
    </submittedName>
</protein>
<sequence length="141" mass="15596">MAMRASAFDAGDLPQLEPKDEELDPETDNAERPVYARMCRQLTCGSQMSYPLDVQLMEIETAPYRRDWSKARFLVLPSTPCSAGHLNIGAPCLIPISYHFVLISHFKWCGIVGPPMHVEALTHGFDLETVLGLANLAHSGV</sequence>
<gene>
    <name evidence="2" type="ORF">VNO77_02950</name>
</gene>
<dbReference type="AlphaFoldDB" id="A0AAN9R6D7"/>
<reference evidence="2 3" key="1">
    <citation type="submission" date="2024-01" db="EMBL/GenBank/DDBJ databases">
        <title>The genomes of 5 underutilized Papilionoideae crops provide insights into root nodulation and disease resistanc.</title>
        <authorList>
            <person name="Jiang F."/>
        </authorList>
    </citation>
    <scope>NUCLEOTIDE SEQUENCE [LARGE SCALE GENOMIC DNA]</scope>
    <source>
        <strain evidence="2">LVBAO_FW01</strain>
        <tissue evidence="2">Leaves</tissue>
    </source>
</reference>
<proteinExistence type="predicted"/>
<dbReference type="EMBL" id="JAYMYQ010000001">
    <property type="protein sequence ID" value="KAK7360932.1"/>
    <property type="molecule type" value="Genomic_DNA"/>
</dbReference>
<feature type="compositionally biased region" description="Acidic residues" evidence="1">
    <location>
        <begin position="19"/>
        <end position="28"/>
    </location>
</feature>
<dbReference type="Proteomes" id="UP001367508">
    <property type="component" value="Unassembled WGS sequence"/>
</dbReference>
<evidence type="ECO:0000256" key="1">
    <source>
        <dbReference type="SAM" id="MobiDB-lite"/>
    </source>
</evidence>
<keyword evidence="3" id="KW-1185">Reference proteome</keyword>
<evidence type="ECO:0000313" key="3">
    <source>
        <dbReference type="Proteomes" id="UP001367508"/>
    </source>
</evidence>
<evidence type="ECO:0000313" key="2">
    <source>
        <dbReference type="EMBL" id="KAK7360932.1"/>
    </source>
</evidence>
<feature type="region of interest" description="Disordered" evidence="1">
    <location>
        <begin position="1"/>
        <end position="30"/>
    </location>
</feature>
<name>A0AAN9R6D7_CANGL</name>
<organism evidence="2 3">
    <name type="scientific">Canavalia gladiata</name>
    <name type="common">Sword bean</name>
    <name type="synonym">Dolichos gladiatus</name>
    <dbReference type="NCBI Taxonomy" id="3824"/>
    <lineage>
        <taxon>Eukaryota</taxon>
        <taxon>Viridiplantae</taxon>
        <taxon>Streptophyta</taxon>
        <taxon>Embryophyta</taxon>
        <taxon>Tracheophyta</taxon>
        <taxon>Spermatophyta</taxon>
        <taxon>Magnoliopsida</taxon>
        <taxon>eudicotyledons</taxon>
        <taxon>Gunneridae</taxon>
        <taxon>Pentapetalae</taxon>
        <taxon>rosids</taxon>
        <taxon>fabids</taxon>
        <taxon>Fabales</taxon>
        <taxon>Fabaceae</taxon>
        <taxon>Papilionoideae</taxon>
        <taxon>50 kb inversion clade</taxon>
        <taxon>NPAAA clade</taxon>
        <taxon>indigoferoid/millettioid clade</taxon>
        <taxon>Phaseoleae</taxon>
        <taxon>Canavalia</taxon>
    </lineage>
</organism>